<dbReference type="EMBL" id="JAUSTP010000009">
    <property type="protein sequence ID" value="MDQ0189587.1"/>
    <property type="molecule type" value="Genomic_DNA"/>
</dbReference>
<dbReference type="Pfam" id="PF00296">
    <property type="entry name" value="Bac_luciferase"/>
    <property type="match status" value="1"/>
</dbReference>
<dbReference type="HAMAP" id="MF_01229">
    <property type="entry name" value="Alkanesulf_monooxygen"/>
    <property type="match status" value="1"/>
</dbReference>
<dbReference type="InterPro" id="IPR011251">
    <property type="entry name" value="Luciferase-like_dom"/>
</dbReference>
<dbReference type="NCBIfam" id="NF001939">
    <property type="entry name" value="PRK00719.1"/>
    <property type="match status" value="1"/>
</dbReference>
<dbReference type="InterPro" id="IPR019911">
    <property type="entry name" value="Alkanesulphonate_mOase_FMN-dep"/>
</dbReference>
<comment type="similarity">
    <text evidence="1 7">Belongs to the SsuD family.</text>
</comment>
<gene>
    <name evidence="7" type="primary">ssuD</name>
    <name evidence="9" type="ORF">J2S03_001432</name>
</gene>
<dbReference type="Gene3D" id="3.20.20.30">
    <property type="entry name" value="Luciferase-like domain"/>
    <property type="match status" value="1"/>
</dbReference>
<comment type="caution">
    <text evidence="9">The sequence shown here is derived from an EMBL/GenBank/DDBJ whole genome shotgun (WGS) entry which is preliminary data.</text>
</comment>
<dbReference type="InterPro" id="IPR036661">
    <property type="entry name" value="Luciferase-like_sf"/>
</dbReference>
<evidence type="ECO:0000256" key="1">
    <source>
        <dbReference type="ARBA" id="ARBA00007044"/>
    </source>
</evidence>
<dbReference type="SUPFAM" id="SSF51679">
    <property type="entry name" value="Bacterial luciferase-like"/>
    <property type="match status" value="1"/>
</dbReference>
<keyword evidence="5 7" id="KW-0560">Oxidoreductase</keyword>
<evidence type="ECO:0000313" key="9">
    <source>
        <dbReference type="EMBL" id="MDQ0189587.1"/>
    </source>
</evidence>
<evidence type="ECO:0000256" key="2">
    <source>
        <dbReference type="ARBA" id="ARBA00012113"/>
    </source>
</evidence>
<dbReference type="CDD" id="cd01094">
    <property type="entry name" value="Alkanesulfonate_monoxygenase"/>
    <property type="match status" value="1"/>
</dbReference>
<evidence type="ECO:0000256" key="4">
    <source>
        <dbReference type="ARBA" id="ARBA00022643"/>
    </source>
</evidence>
<dbReference type="PANTHER" id="PTHR42847">
    <property type="entry name" value="ALKANESULFONATE MONOOXYGENASE"/>
    <property type="match status" value="1"/>
</dbReference>
<proteinExistence type="inferred from homology"/>
<dbReference type="Proteomes" id="UP001232973">
    <property type="component" value="Unassembled WGS sequence"/>
</dbReference>
<comment type="catalytic activity">
    <reaction evidence="7">
        <text>an alkanesulfonate + FMNH2 + O2 = an aldehyde + FMN + sulfite + H2O + 2 H(+)</text>
        <dbReference type="Rhea" id="RHEA:23064"/>
        <dbReference type="ChEBI" id="CHEBI:15377"/>
        <dbReference type="ChEBI" id="CHEBI:15378"/>
        <dbReference type="ChEBI" id="CHEBI:15379"/>
        <dbReference type="ChEBI" id="CHEBI:17359"/>
        <dbReference type="ChEBI" id="CHEBI:17478"/>
        <dbReference type="ChEBI" id="CHEBI:57618"/>
        <dbReference type="ChEBI" id="CHEBI:58210"/>
        <dbReference type="ChEBI" id="CHEBI:134249"/>
        <dbReference type="EC" id="1.14.14.5"/>
    </reaction>
</comment>
<evidence type="ECO:0000256" key="5">
    <source>
        <dbReference type="ARBA" id="ARBA00023002"/>
    </source>
</evidence>
<protein>
    <recommendedName>
        <fullName evidence="2 7">Alkanesulfonate monooxygenase</fullName>
        <ecNumber evidence="2 7">1.14.14.5</ecNumber>
    </recommendedName>
    <alternativeName>
        <fullName evidence="7">FMNH2-dependent aliphatic sulfonate monooxygenase</fullName>
    </alternativeName>
</protein>
<keyword evidence="10" id="KW-1185">Reference proteome</keyword>
<evidence type="ECO:0000256" key="6">
    <source>
        <dbReference type="ARBA" id="ARBA00023033"/>
    </source>
</evidence>
<accession>A0ABT9XHC0</accession>
<evidence type="ECO:0000313" key="10">
    <source>
        <dbReference type="Proteomes" id="UP001232973"/>
    </source>
</evidence>
<reference evidence="9 10" key="1">
    <citation type="submission" date="2023-07" db="EMBL/GenBank/DDBJ databases">
        <title>Genomic Encyclopedia of Type Strains, Phase IV (KMG-IV): sequencing the most valuable type-strain genomes for metagenomic binning, comparative biology and taxonomic classification.</title>
        <authorList>
            <person name="Goeker M."/>
        </authorList>
    </citation>
    <scope>NUCLEOTIDE SEQUENCE [LARGE SCALE GENOMIC DNA]</scope>
    <source>
        <strain evidence="9 10">DSM 4006</strain>
    </source>
</reference>
<sequence length="382" mass="42152">MKAFWFIPTHGDSRYLGTSIGSRTIDYAYLRQIAQAADSLGYNGVLLPTGRSCEDAWVVASSLIPATERLKFLVAIRPGLMSPTVAARMAATFDRLSGGRLLINVVTGGDPEEQQGDGLFLSHDERYRVTDEFLEVWRRELTGETVDFTGEHLHIKGGKVLYPPVQKPYPPLYFGGSSSIGQAIAAKHVDVYLTWGEPPAQVKEKIETVRALAAKEGREVRFGIRLHVIVRETEQEAWAAAEDLIRYVDDNIIEAAQKVYARMDSVGQQRMTALHKGDRSHLEISPNLWAGVGLVRGGAGTALVGTPDVVAERMREYEALGIETFILSGYPHLEEAYRVAELLFPKLDLQPESVLEGTSFLSPFGEIVANELVPSQVVNTTR</sequence>
<keyword evidence="6 7" id="KW-0503">Monooxygenase</keyword>
<evidence type="ECO:0000256" key="3">
    <source>
        <dbReference type="ARBA" id="ARBA00022630"/>
    </source>
</evidence>
<organism evidence="9 10">
    <name type="scientific">Alicyclobacillus cycloheptanicus</name>
    <dbReference type="NCBI Taxonomy" id="1457"/>
    <lineage>
        <taxon>Bacteria</taxon>
        <taxon>Bacillati</taxon>
        <taxon>Bacillota</taxon>
        <taxon>Bacilli</taxon>
        <taxon>Bacillales</taxon>
        <taxon>Alicyclobacillaceae</taxon>
        <taxon>Alicyclobacillus</taxon>
    </lineage>
</organism>
<dbReference type="PANTHER" id="PTHR42847:SF4">
    <property type="entry name" value="ALKANESULFONATE MONOOXYGENASE-RELATED"/>
    <property type="match status" value="1"/>
</dbReference>
<feature type="domain" description="Luciferase-like" evidence="8">
    <location>
        <begin position="1"/>
        <end position="323"/>
    </location>
</feature>
<dbReference type="NCBIfam" id="TIGR03565">
    <property type="entry name" value="alk_sulf_monoox"/>
    <property type="match status" value="1"/>
</dbReference>
<evidence type="ECO:0000259" key="8">
    <source>
        <dbReference type="Pfam" id="PF00296"/>
    </source>
</evidence>
<keyword evidence="3 7" id="KW-0285">Flavoprotein</keyword>
<dbReference type="RefSeq" id="WP_274454522.1">
    <property type="nucleotide sequence ID" value="NZ_CP067097.1"/>
</dbReference>
<dbReference type="InterPro" id="IPR050172">
    <property type="entry name" value="SsuD_RutA_monooxygenase"/>
</dbReference>
<dbReference type="EC" id="1.14.14.5" evidence="2 7"/>
<name>A0ABT9XHC0_9BACL</name>
<comment type="function">
    <text evidence="7">Catalyzes the desulfonation of aliphatic sulfonates.</text>
</comment>
<keyword evidence="4 7" id="KW-0288">FMN</keyword>
<evidence type="ECO:0000256" key="7">
    <source>
        <dbReference type="HAMAP-Rule" id="MF_01229"/>
    </source>
</evidence>
<dbReference type="GO" id="GO:0008726">
    <property type="term" value="F:alkanesulfonate monooxygenase activity"/>
    <property type="evidence" value="ECO:0007669"/>
    <property type="project" value="UniProtKB-EC"/>
</dbReference>